<feature type="compositionally biased region" description="Low complexity" evidence="2">
    <location>
        <begin position="953"/>
        <end position="966"/>
    </location>
</feature>
<evidence type="ECO:0000256" key="2">
    <source>
        <dbReference type="SAM" id="MobiDB-lite"/>
    </source>
</evidence>
<comment type="caution">
    <text evidence="3">The sequence shown here is derived from an EMBL/GenBank/DDBJ whole genome shotgun (WGS) entry which is preliminary data.</text>
</comment>
<name>A0A3R7MK96_PENVA</name>
<feature type="compositionally biased region" description="Polar residues" evidence="2">
    <location>
        <begin position="460"/>
        <end position="470"/>
    </location>
</feature>
<feature type="compositionally biased region" description="Low complexity" evidence="2">
    <location>
        <begin position="914"/>
        <end position="942"/>
    </location>
</feature>
<gene>
    <name evidence="3" type="ORF">C7M84_018167</name>
</gene>
<evidence type="ECO:0000313" key="4">
    <source>
        <dbReference type="Proteomes" id="UP000283509"/>
    </source>
</evidence>
<feature type="compositionally biased region" description="Low complexity" evidence="2">
    <location>
        <begin position="870"/>
        <end position="879"/>
    </location>
</feature>
<feature type="region of interest" description="Disordered" evidence="2">
    <location>
        <begin position="433"/>
        <end position="508"/>
    </location>
</feature>
<feature type="compositionally biased region" description="Basic and acidic residues" evidence="2">
    <location>
        <begin position="1"/>
        <end position="11"/>
    </location>
</feature>
<feature type="compositionally biased region" description="Polar residues" evidence="2">
    <location>
        <begin position="779"/>
        <end position="800"/>
    </location>
</feature>
<feature type="coiled-coil region" evidence="1">
    <location>
        <begin position="101"/>
        <end position="128"/>
    </location>
</feature>
<keyword evidence="1" id="KW-0175">Coiled coil</keyword>
<keyword evidence="4" id="KW-1185">Reference proteome</keyword>
<feature type="compositionally biased region" description="Low complexity" evidence="2">
    <location>
        <begin position="833"/>
        <end position="847"/>
    </location>
</feature>
<feature type="compositionally biased region" description="Low complexity" evidence="2">
    <location>
        <begin position="635"/>
        <end position="650"/>
    </location>
</feature>
<feature type="compositionally biased region" description="Low complexity" evidence="2">
    <location>
        <begin position="765"/>
        <end position="778"/>
    </location>
</feature>
<feature type="compositionally biased region" description="Basic and acidic residues" evidence="2">
    <location>
        <begin position="268"/>
        <end position="282"/>
    </location>
</feature>
<feature type="compositionally biased region" description="Basic and acidic residues" evidence="2">
    <location>
        <begin position="752"/>
        <end position="764"/>
    </location>
</feature>
<reference evidence="3 4" key="1">
    <citation type="submission" date="2018-04" db="EMBL/GenBank/DDBJ databases">
        <authorList>
            <person name="Zhang X."/>
            <person name="Yuan J."/>
            <person name="Li F."/>
            <person name="Xiang J."/>
        </authorList>
    </citation>
    <scope>NUCLEOTIDE SEQUENCE [LARGE SCALE GENOMIC DNA]</scope>
    <source>
        <tissue evidence="3">Muscle</tissue>
    </source>
</reference>
<feature type="compositionally biased region" description="Basic and acidic residues" evidence="2">
    <location>
        <begin position="43"/>
        <end position="64"/>
    </location>
</feature>
<feature type="compositionally biased region" description="Polar residues" evidence="2">
    <location>
        <begin position="849"/>
        <end position="868"/>
    </location>
</feature>
<reference evidence="3 4" key="2">
    <citation type="submission" date="2019-01" db="EMBL/GenBank/DDBJ databases">
        <title>The decoding of complex shrimp genome reveals the adaptation for benthos swimmer, frequently molting mechanism and breeding impact on genome.</title>
        <authorList>
            <person name="Sun Y."/>
            <person name="Gao Y."/>
            <person name="Yu Y."/>
        </authorList>
    </citation>
    <scope>NUCLEOTIDE SEQUENCE [LARGE SCALE GENOMIC DNA]</scope>
    <source>
        <tissue evidence="3">Muscle</tissue>
    </source>
</reference>
<feature type="compositionally biased region" description="Basic and acidic residues" evidence="2">
    <location>
        <begin position="487"/>
        <end position="500"/>
    </location>
</feature>
<organism evidence="3 4">
    <name type="scientific">Penaeus vannamei</name>
    <name type="common">Whiteleg shrimp</name>
    <name type="synonym">Litopenaeus vannamei</name>
    <dbReference type="NCBI Taxonomy" id="6689"/>
    <lineage>
        <taxon>Eukaryota</taxon>
        <taxon>Metazoa</taxon>
        <taxon>Ecdysozoa</taxon>
        <taxon>Arthropoda</taxon>
        <taxon>Crustacea</taxon>
        <taxon>Multicrustacea</taxon>
        <taxon>Malacostraca</taxon>
        <taxon>Eumalacostraca</taxon>
        <taxon>Eucarida</taxon>
        <taxon>Decapoda</taxon>
        <taxon>Dendrobranchiata</taxon>
        <taxon>Penaeoidea</taxon>
        <taxon>Penaeidae</taxon>
        <taxon>Penaeus</taxon>
    </lineage>
</organism>
<feature type="region of interest" description="Disordered" evidence="2">
    <location>
        <begin position="1"/>
        <end position="72"/>
    </location>
</feature>
<evidence type="ECO:0000256" key="1">
    <source>
        <dbReference type="SAM" id="Coils"/>
    </source>
</evidence>
<feature type="region of interest" description="Disordered" evidence="2">
    <location>
        <begin position="524"/>
        <end position="996"/>
    </location>
</feature>
<feature type="region of interest" description="Disordered" evidence="2">
    <location>
        <begin position="249"/>
        <end position="392"/>
    </location>
</feature>
<protein>
    <submittedName>
        <fullName evidence="3">Uncharacterized protein</fullName>
    </submittedName>
</protein>
<evidence type="ECO:0000313" key="3">
    <source>
        <dbReference type="EMBL" id="ROT63922.1"/>
    </source>
</evidence>
<feature type="compositionally biased region" description="Low complexity" evidence="2">
    <location>
        <begin position="596"/>
        <end position="609"/>
    </location>
</feature>
<dbReference type="AlphaFoldDB" id="A0A3R7MK96"/>
<dbReference type="EMBL" id="QCYY01003356">
    <property type="protein sequence ID" value="ROT63922.1"/>
    <property type="molecule type" value="Genomic_DNA"/>
</dbReference>
<dbReference type="OrthoDB" id="6372976at2759"/>
<dbReference type="Proteomes" id="UP000283509">
    <property type="component" value="Unassembled WGS sequence"/>
</dbReference>
<feature type="compositionally biased region" description="Low complexity" evidence="2">
    <location>
        <begin position="811"/>
        <end position="826"/>
    </location>
</feature>
<sequence>MDEIKEQENVKPGKSVLKQREREGDDELPENIKKLKVQSVQKPVEKREETSKEEMYDSFSEKKLKNQKRKNVEETTPVLVKVKKVASKSEEKLKENDIEVLDKNKKTKRKLETVVDDTKERIDSKEKNDAMLKRASEKIRTDKYIKAVQKLADTHHKGKEVGLSDATRSAESQIHKGRVNIVKKNQQVVSRSEELNSMGDEEIEDAVHKLVERKEVKTPEAKKKLCLFNEVATDGKNKKLKTSPVITRLQDLSQERKQLGSSPSVGGNEERVMTSPWEKDASDSDVSPIRNRRSRMTSEVTPTAGKESPHRQRTRSACSEVTRPHPDALETDQLVAPNDMASGTPIKNATDPVSSPVTRRSSRLLASEISEKSKTQRRSLPSGALSDAAVTSKSLATRVLTRNLSKGSVLEDHHEVEACLPEDVDEELEVLSTSGVDDTEDLSYGLPSSFTLNKEEGSENLETQITTPKSFTRLRSLSQRRSGGKGSKKDDRVNDLKFDSPHLSSPKVKAQLVSEAVLNKEVLISPEVSDEECELVSPGGDEANLPKDSFTLSGGPDTVTPVSRRNKRRSGGGIRSPQKMIPEEQDETTTHIASVPGSPAKTPAATPSPRRNSGKGHATGSSSQAAPDIDAESDTSVVKESSEVASNENAETSKEDSAPVYRTRRSMTLKKQDLKQELLSAPFSPRRSSRRKSVASNSSESTGSIEVMPLRSRRSSTASSSEDKHPQIPEEPACPKKSSLKNTPMGLASPRTKNDRTSLLKNEPRNSSPARATRSSSSFTEVTTNLASKSGTPVRTSSRLASRKESHTDSSCENGSSSETSSKGSNIGRSFLKKVSSDVPSTSSDTPAGQLNVSAKVNSELHTASVTDIKSPTKSSTFKPSHDKKVASSSSGNESPARPFSPVGSKTPVRVSRRSLSSDRSPLASPSSSKTHTRSSSISKSPGRLPTEKGATKQSPRKSSSPSRAADTNSKGSSKDAEPVMTTRSLRHRQVTYSVS</sequence>
<proteinExistence type="predicted"/>
<accession>A0A3R7MK96</accession>